<reference evidence="2" key="1">
    <citation type="submission" date="2013-12" db="EMBL/GenBank/DDBJ databases">
        <title>A Varibaculum cambriense genome reconstructed from a premature infant gut community with otherwise low bacterial novelty that shifts toward anaerobic metabolism during the third week of life.</title>
        <authorList>
            <person name="Brown C.T."/>
            <person name="Sharon I."/>
            <person name="Thomas B.C."/>
            <person name="Castelle C.J."/>
            <person name="Morowitz M.J."/>
            <person name="Banfield J.F."/>
        </authorList>
    </citation>
    <scope>NUCLEOTIDE SEQUENCE</scope>
</reference>
<comment type="caution">
    <text evidence="2">The sequence shown here is derived from an EMBL/GenBank/DDBJ whole genome shotgun (WGS) entry which is preliminary data.</text>
</comment>
<gene>
    <name evidence="2" type="ORF">Q604_UNBC11342G0002</name>
</gene>
<dbReference type="AlphaFoldDB" id="W1XVT0"/>
<sequence length="55" mass="6115">LSVSVQGFAQTAMKRNMIAGDEEYKEPNKLVQGVILMVVILIVVLALGVYFFQKD</sequence>
<keyword evidence="1" id="KW-1133">Transmembrane helix</keyword>
<proteinExistence type="predicted"/>
<keyword evidence="1" id="KW-0472">Membrane</keyword>
<feature type="non-terminal residue" evidence="2">
    <location>
        <position position="1"/>
    </location>
</feature>
<feature type="transmembrane region" description="Helical" evidence="1">
    <location>
        <begin position="30"/>
        <end position="52"/>
    </location>
</feature>
<accession>W1XVT0</accession>
<evidence type="ECO:0000313" key="2">
    <source>
        <dbReference type="EMBL" id="ETJ34231.1"/>
    </source>
</evidence>
<dbReference type="EMBL" id="AZMM01011342">
    <property type="protein sequence ID" value="ETJ34231.1"/>
    <property type="molecule type" value="Genomic_DNA"/>
</dbReference>
<protein>
    <submittedName>
        <fullName evidence="2">Uncharacterized protein</fullName>
    </submittedName>
</protein>
<keyword evidence="1" id="KW-0812">Transmembrane</keyword>
<evidence type="ECO:0000256" key="1">
    <source>
        <dbReference type="SAM" id="Phobius"/>
    </source>
</evidence>
<organism evidence="2">
    <name type="scientific">human gut metagenome</name>
    <dbReference type="NCBI Taxonomy" id="408170"/>
    <lineage>
        <taxon>unclassified sequences</taxon>
        <taxon>metagenomes</taxon>
        <taxon>organismal metagenomes</taxon>
    </lineage>
</organism>
<name>W1XVT0_9ZZZZ</name>